<sequence length="35" mass="3484">MDVIELIGSALELLGGTELLGTLLETGSAVLGLGQ</sequence>
<evidence type="ECO:0000313" key="2">
    <source>
        <dbReference type="EMBL" id="AHD23781.1"/>
    </source>
</evidence>
<reference evidence="1 3" key="1">
    <citation type="journal article" date="2014" name="Genome Announc.">
        <title>Complete Genome of Rhodococcus pyridinivorans SB3094, a Methyl-Ethyl-Ketone-Degrading Bacterium Used for Bioaugmentation.</title>
        <authorList>
            <person name="Dueholm M.S."/>
            <person name="Albertsen M."/>
            <person name="D'Imperio S."/>
            <person name="Tale V.P."/>
            <person name="Lewis D."/>
            <person name="Nielsen P.H."/>
            <person name="Nielsen J.L."/>
        </authorList>
    </citation>
    <scope>NUCLEOTIDE SEQUENCE [LARGE SCALE GENOMIC DNA]</scope>
    <source>
        <strain evidence="1 3">SB3094</strain>
    </source>
</reference>
<dbReference type="HOGENOM" id="CLU_3366963_0_0_11"/>
<dbReference type="EMBL" id="CP006996">
    <property type="protein sequence ID" value="AHD23781.1"/>
    <property type="molecule type" value="Genomic_DNA"/>
</dbReference>
<organism evidence="1 3">
    <name type="scientific">Rhodococcus pyridinivorans SB3094</name>
    <dbReference type="NCBI Taxonomy" id="1435356"/>
    <lineage>
        <taxon>Bacteria</taxon>
        <taxon>Bacillati</taxon>
        <taxon>Actinomycetota</taxon>
        <taxon>Actinomycetes</taxon>
        <taxon>Mycobacteriales</taxon>
        <taxon>Nocardiaceae</taxon>
        <taxon>Rhodococcus</taxon>
    </lineage>
</organism>
<dbReference type="KEGG" id="rpy:Y013_09950"/>
<evidence type="ECO:0000313" key="3">
    <source>
        <dbReference type="Proteomes" id="UP000018781"/>
    </source>
</evidence>
<evidence type="ECO:0000313" key="1">
    <source>
        <dbReference type="EMBL" id="AHD23695.1"/>
    </source>
</evidence>
<accession>V9XNX8</accession>
<dbReference type="PATRIC" id="fig|1435356.3.peg.1993"/>
<dbReference type="KEGG" id="rpy:Y013_14070"/>
<proteinExistence type="predicted"/>
<dbReference type="Proteomes" id="UP000018781">
    <property type="component" value="Chromosome"/>
</dbReference>
<gene>
    <name evidence="1" type="ORF">Y013_09950</name>
    <name evidence="2" type="ORF">Y013_14070</name>
</gene>
<dbReference type="EMBL" id="CP006996">
    <property type="protein sequence ID" value="AHD23695.1"/>
    <property type="molecule type" value="Genomic_DNA"/>
</dbReference>
<protein>
    <submittedName>
        <fullName evidence="1">Uncharacterized protein</fullName>
    </submittedName>
</protein>
<dbReference type="AlphaFoldDB" id="V9XNX8"/>
<name>V9XNX8_9NOCA</name>